<evidence type="ECO:0000256" key="4">
    <source>
        <dbReference type="SAM" id="MobiDB-lite"/>
    </source>
</evidence>
<evidence type="ECO:0000313" key="6">
    <source>
        <dbReference type="EMBL" id="SDI34792.1"/>
    </source>
</evidence>
<dbReference type="EMBL" id="FNCN01000045">
    <property type="protein sequence ID" value="SDI34792.1"/>
    <property type="molecule type" value="Genomic_DNA"/>
</dbReference>
<protein>
    <submittedName>
        <fullName evidence="6">AAA ATPase domain-containing protein</fullName>
    </submittedName>
</protein>
<reference evidence="6 7" key="1">
    <citation type="submission" date="2016-10" db="EMBL/GenBank/DDBJ databases">
        <authorList>
            <person name="de Groot N.N."/>
        </authorList>
    </citation>
    <scope>NUCLEOTIDE SEQUENCE [LARGE SCALE GENOMIC DNA]</scope>
    <source>
        <strain evidence="6 7">CPCC 201354</strain>
    </source>
</reference>
<dbReference type="GO" id="GO:0046872">
    <property type="term" value="F:metal ion binding"/>
    <property type="evidence" value="ECO:0007669"/>
    <property type="project" value="UniProtKB-KW"/>
</dbReference>
<dbReference type="PROSITE" id="PS51007">
    <property type="entry name" value="CYTC"/>
    <property type="match status" value="1"/>
</dbReference>
<accession>A0A1G8JUA4</accession>
<dbReference type="PANTHER" id="PTHR34301:SF8">
    <property type="entry name" value="ATPASE DOMAIN-CONTAINING PROTEIN"/>
    <property type="match status" value="1"/>
</dbReference>
<keyword evidence="7" id="KW-1185">Reference proteome</keyword>
<dbReference type="SUPFAM" id="SSF52540">
    <property type="entry name" value="P-loop containing nucleoside triphosphate hydrolases"/>
    <property type="match status" value="1"/>
</dbReference>
<evidence type="ECO:0000256" key="2">
    <source>
        <dbReference type="ARBA" id="ARBA00023004"/>
    </source>
</evidence>
<keyword evidence="2 3" id="KW-0408">Iron</keyword>
<keyword evidence="3" id="KW-0349">Heme</keyword>
<gene>
    <name evidence="6" type="ORF">SAMN05421505_14531</name>
</gene>
<dbReference type="InterPro" id="IPR009056">
    <property type="entry name" value="Cyt_c-like_dom"/>
</dbReference>
<evidence type="ECO:0000256" key="3">
    <source>
        <dbReference type="PROSITE-ProRule" id="PRU00433"/>
    </source>
</evidence>
<dbReference type="Pfam" id="PF13191">
    <property type="entry name" value="AAA_16"/>
    <property type="match status" value="1"/>
</dbReference>
<dbReference type="Gene3D" id="3.40.50.300">
    <property type="entry name" value="P-loop containing nucleotide triphosphate hydrolases"/>
    <property type="match status" value="1"/>
</dbReference>
<dbReference type="InterPro" id="IPR027417">
    <property type="entry name" value="P-loop_NTPase"/>
</dbReference>
<proteinExistence type="predicted"/>
<evidence type="ECO:0000256" key="1">
    <source>
        <dbReference type="ARBA" id="ARBA00022723"/>
    </source>
</evidence>
<dbReference type="InterPro" id="IPR041664">
    <property type="entry name" value="AAA_16"/>
</dbReference>
<dbReference type="PANTHER" id="PTHR34301">
    <property type="entry name" value="DNA-BINDING PROTEIN-RELATED"/>
    <property type="match status" value="1"/>
</dbReference>
<dbReference type="Proteomes" id="UP000198923">
    <property type="component" value="Unassembled WGS sequence"/>
</dbReference>
<feature type="domain" description="Cytochrome c" evidence="5">
    <location>
        <begin position="263"/>
        <end position="414"/>
    </location>
</feature>
<organism evidence="6 7">
    <name type="scientific">Sinosporangium album</name>
    <dbReference type="NCBI Taxonomy" id="504805"/>
    <lineage>
        <taxon>Bacteria</taxon>
        <taxon>Bacillati</taxon>
        <taxon>Actinomycetota</taxon>
        <taxon>Actinomycetes</taxon>
        <taxon>Streptosporangiales</taxon>
        <taxon>Streptosporangiaceae</taxon>
        <taxon>Sinosporangium</taxon>
    </lineage>
</organism>
<keyword evidence="1 3" id="KW-0479">Metal-binding</keyword>
<feature type="region of interest" description="Disordered" evidence="4">
    <location>
        <begin position="33"/>
        <end position="77"/>
    </location>
</feature>
<dbReference type="GO" id="GO:0020037">
    <property type="term" value="F:heme binding"/>
    <property type="evidence" value="ECO:0007669"/>
    <property type="project" value="InterPro"/>
</dbReference>
<feature type="compositionally biased region" description="Low complexity" evidence="4">
    <location>
        <begin position="33"/>
        <end position="50"/>
    </location>
</feature>
<dbReference type="GO" id="GO:0009055">
    <property type="term" value="F:electron transfer activity"/>
    <property type="evidence" value="ECO:0007669"/>
    <property type="project" value="InterPro"/>
</dbReference>
<dbReference type="STRING" id="504805.SAMN05421505_14531"/>
<sequence>MLEATLLDAAKVEPTVLDAAVLDAAALDATAGAAPRSACPPARRPALSPSGFAPGHRAAPAVVPGRRSPERRRATRRSTFYEGLGRPLYPVIKSESVDPVRNPYAPGAGQRPPELAGRDRELQQFEVVLERVARGRPERSMVLTGLRGVGKTVLLNTFKSMAMQRLWGTGKIEARPDQSIRRPVSAALHMAVRELAPRHRAPERIEEFLGVLKAFAMRDPAAAKGTSHWSPGIDVPAARGRADSGDLEIDLTELFVDAASVSTDLGVGIALFIDEMQDVQAPDISALCAACHELSQSGGPLIVVGAGLPHLPSVLSASKSYSERLFRYARIDRLDREAADHALLAPAEREDVTFTQEALDALYEAADGYPYFVQAYGKVAWDVAPRSPITADDVKMAAPEAEEELAVGFFGSRYERATPAERDYMHAMASIGDEPVATAEVAETLGRKPSSLSPARDSLIKKGLIYSAERGLIAFTVPHFSKFLRAQPL</sequence>
<evidence type="ECO:0000259" key="5">
    <source>
        <dbReference type="PROSITE" id="PS51007"/>
    </source>
</evidence>
<evidence type="ECO:0000313" key="7">
    <source>
        <dbReference type="Proteomes" id="UP000198923"/>
    </source>
</evidence>
<name>A0A1G8JUA4_9ACTN</name>
<dbReference type="AlphaFoldDB" id="A0A1G8JUA4"/>